<protein>
    <submittedName>
        <fullName evidence="2">Uncharacterized protein</fullName>
    </submittedName>
</protein>
<dbReference type="Proteomes" id="UP001159428">
    <property type="component" value="Unassembled WGS sequence"/>
</dbReference>
<dbReference type="AlphaFoldDB" id="A0AAU9X3N8"/>
<evidence type="ECO:0000313" key="2">
    <source>
        <dbReference type="EMBL" id="CAH3135308.1"/>
    </source>
</evidence>
<evidence type="ECO:0000256" key="1">
    <source>
        <dbReference type="SAM" id="MobiDB-lite"/>
    </source>
</evidence>
<evidence type="ECO:0000313" key="3">
    <source>
        <dbReference type="Proteomes" id="UP001159428"/>
    </source>
</evidence>
<feature type="region of interest" description="Disordered" evidence="1">
    <location>
        <begin position="83"/>
        <end position="109"/>
    </location>
</feature>
<comment type="caution">
    <text evidence="2">The sequence shown here is derived from an EMBL/GenBank/DDBJ whole genome shotgun (WGS) entry which is preliminary data.</text>
</comment>
<reference evidence="2 3" key="1">
    <citation type="submission" date="2022-05" db="EMBL/GenBank/DDBJ databases">
        <authorList>
            <consortium name="Genoscope - CEA"/>
            <person name="William W."/>
        </authorList>
    </citation>
    <scope>NUCLEOTIDE SEQUENCE [LARGE SCALE GENOMIC DNA]</scope>
</reference>
<keyword evidence="3" id="KW-1185">Reference proteome</keyword>
<organism evidence="2 3">
    <name type="scientific">Pocillopora meandrina</name>
    <dbReference type="NCBI Taxonomy" id="46732"/>
    <lineage>
        <taxon>Eukaryota</taxon>
        <taxon>Metazoa</taxon>
        <taxon>Cnidaria</taxon>
        <taxon>Anthozoa</taxon>
        <taxon>Hexacorallia</taxon>
        <taxon>Scleractinia</taxon>
        <taxon>Astrocoeniina</taxon>
        <taxon>Pocilloporidae</taxon>
        <taxon>Pocillopora</taxon>
    </lineage>
</organism>
<proteinExistence type="predicted"/>
<dbReference type="EMBL" id="CALNXJ010000029">
    <property type="protein sequence ID" value="CAH3135308.1"/>
    <property type="molecule type" value="Genomic_DNA"/>
</dbReference>
<sequence length="109" mass="12265">RWLSGTPVVRPGLVGLDGQDLQKELGYIPKNVRILNGICLYSKSCKMWHVPGSNYRKSNLDRKQRMWGDCLACERYVKSALGNRQSGSAKSQKQLPNPIFVAQKTSPFV</sequence>
<gene>
    <name evidence="2" type="ORF">PMEA_00016149</name>
</gene>
<accession>A0AAU9X3N8</accession>
<feature type="compositionally biased region" description="Polar residues" evidence="1">
    <location>
        <begin position="83"/>
        <end position="95"/>
    </location>
</feature>
<feature type="non-terminal residue" evidence="2">
    <location>
        <position position="1"/>
    </location>
</feature>
<name>A0AAU9X3N8_9CNID</name>